<feature type="compositionally biased region" description="Basic and acidic residues" evidence="1">
    <location>
        <begin position="208"/>
        <end position="217"/>
    </location>
</feature>
<protein>
    <submittedName>
        <fullName evidence="3">Stress response protein nst1-like isoform X1</fullName>
    </submittedName>
</protein>
<keyword evidence="4" id="KW-1185">Reference proteome</keyword>
<feature type="region of interest" description="Disordered" evidence="1">
    <location>
        <begin position="257"/>
        <end position="325"/>
    </location>
</feature>
<dbReference type="AlphaFoldDB" id="A0AAX6GSZ3"/>
<feature type="transmembrane region" description="Helical" evidence="2">
    <location>
        <begin position="46"/>
        <end position="65"/>
    </location>
</feature>
<evidence type="ECO:0000256" key="1">
    <source>
        <dbReference type="SAM" id="MobiDB-lite"/>
    </source>
</evidence>
<feature type="compositionally biased region" description="Basic and acidic residues" evidence="1">
    <location>
        <begin position="185"/>
        <end position="200"/>
    </location>
</feature>
<feature type="compositionally biased region" description="Basic and acidic residues" evidence="1">
    <location>
        <begin position="302"/>
        <end position="325"/>
    </location>
</feature>
<dbReference type="Proteomes" id="UP001140949">
    <property type="component" value="Unassembled WGS sequence"/>
</dbReference>
<organism evidence="3 4">
    <name type="scientific">Iris pallida</name>
    <name type="common">Sweet iris</name>
    <dbReference type="NCBI Taxonomy" id="29817"/>
    <lineage>
        <taxon>Eukaryota</taxon>
        <taxon>Viridiplantae</taxon>
        <taxon>Streptophyta</taxon>
        <taxon>Embryophyta</taxon>
        <taxon>Tracheophyta</taxon>
        <taxon>Spermatophyta</taxon>
        <taxon>Magnoliopsida</taxon>
        <taxon>Liliopsida</taxon>
        <taxon>Asparagales</taxon>
        <taxon>Iridaceae</taxon>
        <taxon>Iridoideae</taxon>
        <taxon>Irideae</taxon>
        <taxon>Iris</taxon>
    </lineage>
</organism>
<feature type="compositionally biased region" description="Basic and acidic residues" evidence="1">
    <location>
        <begin position="271"/>
        <end position="292"/>
    </location>
</feature>
<feature type="region of interest" description="Disordered" evidence="1">
    <location>
        <begin position="381"/>
        <end position="440"/>
    </location>
</feature>
<evidence type="ECO:0000313" key="4">
    <source>
        <dbReference type="Proteomes" id="UP001140949"/>
    </source>
</evidence>
<comment type="caution">
    <text evidence="3">The sequence shown here is derived from an EMBL/GenBank/DDBJ whole genome shotgun (WGS) entry which is preliminary data.</text>
</comment>
<evidence type="ECO:0000256" key="2">
    <source>
        <dbReference type="SAM" id="Phobius"/>
    </source>
</evidence>
<keyword evidence="2" id="KW-0472">Membrane</keyword>
<feature type="region of interest" description="Disordered" evidence="1">
    <location>
        <begin position="185"/>
        <end position="217"/>
    </location>
</feature>
<keyword evidence="2" id="KW-0812">Transmembrane</keyword>
<sequence length="817" mass="90599">MCILCVVQRWSRRVASMLPWLVVPLLVLWILSQLLPPGLRFEITSPRLACVLVLLVTLFWYEILMPKLSLWRARRSARLREQRRVRAIELQKLRRTATRRCRNCLTPYRDQNPGGGGRFMCSYCGHVSKRPVLDLPGWPDWSGDGGCLTEKSYSGAYRAACSVVLGVGFCVGWVIEKVFRVGNRDGGSDEGRGLSSKRGESGGNFQESRLEKARRKAEEKRQARLEREMLEEEERKQREEVARLVEERRKLRDEMLEAERGRSKVCPSQETGRKETERRKRERKRVEKDKGSSKSNSDGEEPERRTVSREGEKKREFDRKGEIERQKALVESLRSQVAEAAHGNKGMAVSESRYFDRVKGSFFPSSRGFNSSSFFGRNAQTAATPASKANRPATGFGDHGQNSGVKRDMHAAGSVVGKSTVNGDTRPAGTDLQPRIPPPKKGWHQLFTRSSSVSPDPDTNSGNFVSLNGQLEATRANDLKVLPYPVDNGFSFGQPLPASAYSSPNGPLDGRLFSHVGAESAFLPFKEPVQSSTLEDTESFEDPCYVPDPVSLVGPVSESLDKFPLDLGTGFVQYKMPEGPRVLNKAVALPESSKPSPIESPLSKLRVSEEKQGLCTPTKQKLHSTNLNASSNEHTWQMWGTPLSQDRLGLSGGPSSWFSPLMHNREDVIHPLAQGPLISQIGIDNPLLPSIRTQKVCGNNHPHGGTFSPLGPALNGNDQWVRNSPFQPPVPVDGESHFLPLDLMDNIVRTEVAYGSPSSSAPIYPAEVLPTDGWSKEERALRAMKEAGNSTPVKPPNIGGLFSTSPDVQSVWSYDHQ</sequence>
<reference evidence="3" key="1">
    <citation type="journal article" date="2023" name="GigaByte">
        <title>Genome assembly of the bearded iris, Iris pallida Lam.</title>
        <authorList>
            <person name="Bruccoleri R.E."/>
            <person name="Oakeley E.J."/>
            <person name="Faust A.M.E."/>
            <person name="Altorfer M."/>
            <person name="Dessus-Babus S."/>
            <person name="Burckhardt D."/>
            <person name="Oertli M."/>
            <person name="Naumann U."/>
            <person name="Petersen F."/>
            <person name="Wong J."/>
        </authorList>
    </citation>
    <scope>NUCLEOTIDE SEQUENCE</scope>
    <source>
        <strain evidence="3">GSM-AAB239-AS_SAM_17_03QT</strain>
    </source>
</reference>
<dbReference type="EMBL" id="JANAVB010016599">
    <property type="protein sequence ID" value="KAJ6831643.1"/>
    <property type="molecule type" value="Genomic_DNA"/>
</dbReference>
<name>A0AAX6GSZ3_IRIPA</name>
<gene>
    <name evidence="3" type="ORF">M6B38_347730</name>
</gene>
<evidence type="ECO:0000313" key="3">
    <source>
        <dbReference type="EMBL" id="KAJ6831643.1"/>
    </source>
</evidence>
<accession>A0AAX6GSZ3</accession>
<proteinExistence type="predicted"/>
<feature type="transmembrane region" description="Helical" evidence="2">
    <location>
        <begin position="156"/>
        <end position="175"/>
    </location>
</feature>
<reference evidence="3" key="2">
    <citation type="submission" date="2023-04" db="EMBL/GenBank/DDBJ databases">
        <authorList>
            <person name="Bruccoleri R.E."/>
            <person name="Oakeley E.J."/>
            <person name="Faust A.-M."/>
            <person name="Dessus-Babus S."/>
            <person name="Altorfer M."/>
            <person name="Burckhardt D."/>
            <person name="Oertli M."/>
            <person name="Naumann U."/>
            <person name="Petersen F."/>
            <person name="Wong J."/>
        </authorList>
    </citation>
    <scope>NUCLEOTIDE SEQUENCE</scope>
    <source>
        <strain evidence="3">GSM-AAB239-AS_SAM_17_03QT</strain>
        <tissue evidence="3">Leaf</tissue>
    </source>
</reference>
<keyword evidence="2" id="KW-1133">Transmembrane helix</keyword>
<feature type="transmembrane region" description="Helical" evidence="2">
    <location>
        <begin position="17"/>
        <end position="34"/>
    </location>
</feature>